<dbReference type="InterPro" id="IPR020103">
    <property type="entry name" value="PsdUridine_synth_cat_dom_sf"/>
</dbReference>
<sequence length="223" mass="24135">MNELSILWDGGHLIAVDKPPGLSTQAPPGGESLESQLKAQLADRAEYFAIIHRLDRPVGGVVLVALRKKEARLLSDQFSSRKVIKQYAAIVQGKIAPSESDIVWVDQIRKIADQPKAEICSGGDEGAKEAETRIDVVGYDAATDRTLIRMYPHTGRMHQLRIQAAHRGHPIVGDELYGGASSGDGSEQGTLLLRAESIVFHDPKNGKLRTVRGPALPSSEAFG</sequence>
<accession>A0A5C6F713</accession>
<protein>
    <submittedName>
        <fullName evidence="3">Ribosomal large subunit pseudouridine synthase A</fullName>
        <ecNumber evidence="3">5.4.99.28</ecNumber>
    </submittedName>
</protein>
<reference evidence="3 4" key="1">
    <citation type="submission" date="2019-02" db="EMBL/GenBank/DDBJ databases">
        <title>Deep-cultivation of Planctomycetes and their phenomic and genomic characterization uncovers novel biology.</title>
        <authorList>
            <person name="Wiegand S."/>
            <person name="Jogler M."/>
            <person name="Boedeker C."/>
            <person name="Pinto D."/>
            <person name="Vollmers J."/>
            <person name="Rivas-Marin E."/>
            <person name="Kohn T."/>
            <person name="Peeters S.H."/>
            <person name="Heuer A."/>
            <person name="Rast P."/>
            <person name="Oberbeckmann S."/>
            <person name="Bunk B."/>
            <person name="Jeske O."/>
            <person name="Meyerdierks A."/>
            <person name="Storesund J.E."/>
            <person name="Kallscheuer N."/>
            <person name="Luecker S."/>
            <person name="Lage O.M."/>
            <person name="Pohl T."/>
            <person name="Merkel B.J."/>
            <person name="Hornburger P."/>
            <person name="Mueller R.-W."/>
            <person name="Bruemmer F."/>
            <person name="Labrenz M."/>
            <person name="Spormann A.M."/>
            <person name="Op Den Camp H."/>
            <person name="Overmann J."/>
            <person name="Amann R."/>
            <person name="Jetten M.S.M."/>
            <person name="Mascher T."/>
            <person name="Medema M.H."/>
            <person name="Devos D.P."/>
            <person name="Kaster A.-K."/>
            <person name="Ovreas L."/>
            <person name="Rohde M."/>
            <person name="Galperin M.Y."/>
            <person name="Jogler C."/>
        </authorList>
    </citation>
    <scope>NUCLEOTIDE SEQUENCE [LARGE SCALE GENOMIC DNA]</scope>
    <source>
        <strain evidence="3 4">Poly59</strain>
    </source>
</reference>
<dbReference type="Pfam" id="PF00849">
    <property type="entry name" value="PseudoU_synth_2"/>
    <property type="match status" value="1"/>
</dbReference>
<dbReference type="CDD" id="cd02869">
    <property type="entry name" value="PseudoU_synth_RluA_like"/>
    <property type="match status" value="1"/>
</dbReference>
<comment type="caution">
    <text evidence="3">The sequence shown here is derived from an EMBL/GenBank/DDBJ whole genome shotgun (WGS) entry which is preliminary data.</text>
</comment>
<organism evidence="3 4">
    <name type="scientific">Rubripirellula reticaptiva</name>
    <dbReference type="NCBI Taxonomy" id="2528013"/>
    <lineage>
        <taxon>Bacteria</taxon>
        <taxon>Pseudomonadati</taxon>
        <taxon>Planctomycetota</taxon>
        <taxon>Planctomycetia</taxon>
        <taxon>Pirellulales</taxon>
        <taxon>Pirellulaceae</taxon>
        <taxon>Rubripirellula</taxon>
    </lineage>
</organism>
<dbReference type="InterPro" id="IPR050188">
    <property type="entry name" value="RluA_PseudoU_synthase"/>
</dbReference>
<keyword evidence="3" id="KW-0413">Isomerase</keyword>
<evidence type="ECO:0000313" key="3">
    <source>
        <dbReference type="EMBL" id="TWU56217.1"/>
    </source>
</evidence>
<evidence type="ECO:0000313" key="4">
    <source>
        <dbReference type="Proteomes" id="UP000317977"/>
    </source>
</evidence>
<comment type="similarity">
    <text evidence="1">Belongs to the pseudouridine synthase RluA family.</text>
</comment>
<gene>
    <name evidence="3" type="primary">rluA_2</name>
    <name evidence="3" type="ORF">Poly59_25210</name>
</gene>
<dbReference type="PANTHER" id="PTHR21600:SF87">
    <property type="entry name" value="RNA PSEUDOURIDYLATE SYNTHASE DOMAIN-CONTAINING PROTEIN 1"/>
    <property type="match status" value="1"/>
</dbReference>
<dbReference type="InterPro" id="IPR006145">
    <property type="entry name" value="PsdUridine_synth_RsuA/RluA"/>
</dbReference>
<dbReference type="GO" id="GO:0003723">
    <property type="term" value="F:RNA binding"/>
    <property type="evidence" value="ECO:0007669"/>
    <property type="project" value="InterPro"/>
</dbReference>
<proteinExistence type="inferred from homology"/>
<name>A0A5C6F713_9BACT</name>
<dbReference type="RefSeq" id="WP_246151573.1">
    <property type="nucleotide sequence ID" value="NZ_SJPX01000002.1"/>
</dbReference>
<dbReference type="SUPFAM" id="SSF55120">
    <property type="entry name" value="Pseudouridine synthase"/>
    <property type="match status" value="1"/>
</dbReference>
<dbReference type="EMBL" id="SJPX01000002">
    <property type="protein sequence ID" value="TWU56217.1"/>
    <property type="molecule type" value="Genomic_DNA"/>
</dbReference>
<dbReference type="EC" id="5.4.99.28" evidence="3"/>
<keyword evidence="4" id="KW-1185">Reference proteome</keyword>
<evidence type="ECO:0000256" key="1">
    <source>
        <dbReference type="ARBA" id="ARBA00010876"/>
    </source>
</evidence>
<dbReference type="Gene3D" id="3.30.2350.10">
    <property type="entry name" value="Pseudouridine synthase"/>
    <property type="match status" value="1"/>
</dbReference>
<feature type="domain" description="Pseudouridine synthase RsuA/RluA-like" evidence="2">
    <location>
        <begin position="12"/>
        <end position="166"/>
    </location>
</feature>
<dbReference type="GO" id="GO:0000455">
    <property type="term" value="P:enzyme-directed rRNA pseudouridine synthesis"/>
    <property type="evidence" value="ECO:0007669"/>
    <property type="project" value="TreeGrafter"/>
</dbReference>
<dbReference type="PANTHER" id="PTHR21600">
    <property type="entry name" value="MITOCHONDRIAL RNA PSEUDOURIDINE SYNTHASE"/>
    <property type="match status" value="1"/>
</dbReference>
<evidence type="ECO:0000259" key="2">
    <source>
        <dbReference type="Pfam" id="PF00849"/>
    </source>
</evidence>
<dbReference type="GO" id="GO:0160151">
    <property type="term" value="F:tRNA pseudouridine(32) synthase activity"/>
    <property type="evidence" value="ECO:0007669"/>
    <property type="project" value="UniProtKB-EC"/>
</dbReference>
<dbReference type="Proteomes" id="UP000317977">
    <property type="component" value="Unassembled WGS sequence"/>
</dbReference>
<dbReference type="AlphaFoldDB" id="A0A5C6F713"/>